<dbReference type="EMBL" id="AP014924">
    <property type="protein sequence ID" value="BAS27210.1"/>
    <property type="molecule type" value="Genomic_DNA"/>
</dbReference>
<evidence type="ECO:0000259" key="4">
    <source>
        <dbReference type="SMART" id="SM00062"/>
    </source>
</evidence>
<feature type="domain" description="Solute-binding protein family 3/N-terminal" evidence="4">
    <location>
        <begin position="34"/>
        <end position="262"/>
    </location>
</feature>
<comment type="similarity">
    <text evidence="2">Belongs to the bacterial solute-binding protein SsuA/TauA family.</text>
</comment>
<name>A0A0K2SJE9_LIMPI</name>
<evidence type="ECO:0000313" key="5">
    <source>
        <dbReference type="EMBL" id="BAS27210.1"/>
    </source>
</evidence>
<comment type="subcellular location">
    <subcellularLocation>
        <location evidence="1">Periplasm</location>
    </subcellularLocation>
</comment>
<organism evidence="5 6">
    <name type="scientific">Limnochorda pilosa</name>
    <dbReference type="NCBI Taxonomy" id="1555112"/>
    <lineage>
        <taxon>Bacteria</taxon>
        <taxon>Bacillati</taxon>
        <taxon>Bacillota</taxon>
        <taxon>Limnochordia</taxon>
        <taxon>Limnochordales</taxon>
        <taxon>Limnochordaceae</taxon>
        <taxon>Limnochorda</taxon>
    </lineage>
</organism>
<dbReference type="RefSeq" id="WP_068135764.1">
    <property type="nucleotide sequence ID" value="NZ_AP014924.1"/>
</dbReference>
<proteinExistence type="inferred from homology"/>
<keyword evidence="6" id="KW-1185">Reference proteome</keyword>
<dbReference type="SMART" id="SM00062">
    <property type="entry name" value="PBPb"/>
    <property type="match status" value="1"/>
</dbReference>
<dbReference type="InterPro" id="IPR001638">
    <property type="entry name" value="Solute-binding_3/MltF_N"/>
</dbReference>
<dbReference type="KEGG" id="lpil:LIP_1359"/>
<evidence type="ECO:0000313" key="6">
    <source>
        <dbReference type="Proteomes" id="UP000065807"/>
    </source>
</evidence>
<evidence type="ECO:0000256" key="1">
    <source>
        <dbReference type="ARBA" id="ARBA00004418"/>
    </source>
</evidence>
<dbReference type="PATRIC" id="fig|1555112.3.peg.1398"/>
<evidence type="ECO:0000256" key="2">
    <source>
        <dbReference type="ARBA" id="ARBA00010742"/>
    </source>
</evidence>
<dbReference type="PANTHER" id="PTHR30024:SF47">
    <property type="entry name" value="TAURINE-BINDING PERIPLASMIC PROTEIN"/>
    <property type="match status" value="1"/>
</dbReference>
<accession>A0A0K2SJE9</accession>
<dbReference type="STRING" id="1555112.LIP_1359"/>
<gene>
    <name evidence="5" type="ORF">LIP_1359</name>
</gene>
<reference evidence="6" key="1">
    <citation type="submission" date="2015-07" db="EMBL/GenBank/DDBJ databases">
        <title>Complete genome sequence and phylogenetic analysis of Limnochorda pilosa.</title>
        <authorList>
            <person name="Watanabe M."/>
            <person name="Kojima H."/>
            <person name="Fukui M."/>
        </authorList>
    </citation>
    <scope>NUCLEOTIDE SEQUENCE [LARGE SCALE GENOMIC DNA]</scope>
    <source>
        <strain evidence="6">HC45</strain>
    </source>
</reference>
<dbReference type="Gene3D" id="3.40.190.10">
    <property type="entry name" value="Periplasmic binding protein-like II"/>
    <property type="match status" value="2"/>
</dbReference>
<reference evidence="6" key="2">
    <citation type="journal article" date="2016" name="Int. J. Syst. Evol. Microbiol.">
        <title>Complete genome sequence and cell structure of Limnochorda pilosa, a Gram-negative spore-former within the phylum Firmicutes.</title>
        <authorList>
            <person name="Watanabe M."/>
            <person name="Kojima H."/>
            <person name="Fukui M."/>
        </authorList>
    </citation>
    <scope>NUCLEOTIDE SEQUENCE [LARGE SCALE GENOMIC DNA]</scope>
    <source>
        <strain evidence="6">HC45</strain>
    </source>
</reference>
<evidence type="ECO:0000256" key="3">
    <source>
        <dbReference type="ARBA" id="ARBA00022729"/>
    </source>
</evidence>
<dbReference type="OrthoDB" id="9815602at2"/>
<sequence>MLNPHLRRVVAAVVTLLGVFGGVGLGAPAAAQDVVRLGTLKLIGGAPIYVALDKGFFEAEGLRVDVQWFAAAAPIATAVASGDIDVGATGITAALYNAVAAGSKIWLVADRGSEHPGYRLNALVTSRARYEGGLRQVADLRGKRVGITTLGSTYHYQIAQILATAGLGLRDVELVPLRSMSIMIDAVKEGTVDAAILSPPWGANAEEEGWGKVVFWAGEIPYQVTGVFVSNRFRENRDLAVRFLRAYVRGVRYYSDAVLTDPHGARYDEVLAIVARYTEQTPDVIAKSLSYIDRDGLPDVDDLLRQQEWYHANAMQSRIVPVEDFVDLSLVREAVAGL</sequence>
<dbReference type="GO" id="GO:0042918">
    <property type="term" value="P:alkanesulfonate transmembrane transport"/>
    <property type="evidence" value="ECO:0007669"/>
    <property type="project" value="TreeGrafter"/>
</dbReference>
<dbReference type="AlphaFoldDB" id="A0A0K2SJE9"/>
<keyword evidence="3" id="KW-0732">Signal</keyword>
<dbReference type="GO" id="GO:0042597">
    <property type="term" value="C:periplasmic space"/>
    <property type="evidence" value="ECO:0007669"/>
    <property type="project" value="UniProtKB-SubCell"/>
</dbReference>
<dbReference type="Pfam" id="PF13379">
    <property type="entry name" value="NMT1_2"/>
    <property type="match status" value="1"/>
</dbReference>
<protein>
    <submittedName>
        <fullName evidence="5">ABC transporter substrate-binding protein</fullName>
    </submittedName>
</protein>
<dbReference type="SUPFAM" id="SSF53850">
    <property type="entry name" value="Periplasmic binding protein-like II"/>
    <property type="match status" value="1"/>
</dbReference>
<dbReference type="Proteomes" id="UP000065807">
    <property type="component" value="Chromosome"/>
</dbReference>
<dbReference type="PANTHER" id="PTHR30024">
    <property type="entry name" value="ALIPHATIC SULFONATES-BINDING PROTEIN-RELATED"/>
    <property type="match status" value="1"/>
</dbReference>